<dbReference type="UniPathway" id="UPA00034">
    <property type="reaction ID" value="UER00015"/>
</dbReference>
<feature type="domain" description="ACT" evidence="12">
    <location>
        <begin position="322"/>
        <end position="403"/>
    </location>
</feature>
<comment type="similarity">
    <text evidence="2 10">Belongs to the aspartokinase family.</text>
</comment>
<evidence type="ECO:0000256" key="5">
    <source>
        <dbReference type="ARBA" id="ARBA00022777"/>
    </source>
</evidence>
<dbReference type="CDD" id="cd04917">
    <property type="entry name" value="ACT_AKiii-LysC-EC_2"/>
    <property type="match status" value="1"/>
</dbReference>
<dbReference type="FunFam" id="3.30.70.260:FF:000017">
    <property type="entry name" value="Aspartokinase"/>
    <property type="match status" value="1"/>
</dbReference>
<dbReference type="CDD" id="cd04932">
    <property type="entry name" value="ACT_AKiii-LysC-EC_1"/>
    <property type="match status" value="1"/>
</dbReference>
<feature type="binding site" evidence="9">
    <location>
        <begin position="266"/>
        <end position="267"/>
    </location>
    <ligand>
        <name>ATP</name>
        <dbReference type="ChEBI" id="CHEBI:30616"/>
    </ligand>
</feature>
<feature type="binding site" evidence="9">
    <location>
        <begin position="17"/>
        <end position="20"/>
    </location>
    <ligand>
        <name>ATP</name>
        <dbReference type="ChEBI" id="CHEBI:30616"/>
    </ligand>
</feature>
<feature type="binding site" evidence="9">
    <location>
        <position position="236"/>
    </location>
    <ligand>
        <name>ATP</name>
        <dbReference type="ChEBI" id="CHEBI:30616"/>
    </ligand>
</feature>
<evidence type="ECO:0000256" key="3">
    <source>
        <dbReference type="ARBA" id="ARBA00022679"/>
    </source>
</evidence>
<dbReference type="InterPro" id="IPR005260">
    <property type="entry name" value="Asp_kin_monofn"/>
</dbReference>
<comment type="catalytic activity">
    <reaction evidence="8 10">
        <text>L-aspartate + ATP = 4-phospho-L-aspartate + ADP</text>
        <dbReference type="Rhea" id="RHEA:23776"/>
        <dbReference type="ChEBI" id="CHEBI:29991"/>
        <dbReference type="ChEBI" id="CHEBI:30616"/>
        <dbReference type="ChEBI" id="CHEBI:57535"/>
        <dbReference type="ChEBI" id="CHEBI:456216"/>
        <dbReference type="EC" id="2.7.2.4"/>
    </reaction>
</comment>
<dbReference type="InterPro" id="IPR045865">
    <property type="entry name" value="ACT-like_dom_sf"/>
</dbReference>
<gene>
    <name evidence="13" type="ORF">EDC54_11313</name>
</gene>
<keyword evidence="14" id="KW-1185">Reference proteome</keyword>
<dbReference type="PANTHER" id="PTHR21499:SF59">
    <property type="entry name" value="ASPARTOKINASE"/>
    <property type="match status" value="1"/>
</dbReference>
<evidence type="ECO:0000256" key="4">
    <source>
        <dbReference type="ARBA" id="ARBA00022741"/>
    </source>
</evidence>
<dbReference type="InterPro" id="IPR018042">
    <property type="entry name" value="Aspartate_kinase_CS"/>
</dbReference>
<dbReference type="UniPathway" id="UPA00050">
    <property type="reaction ID" value="UER00461"/>
</dbReference>
<evidence type="ECO:0000256" key="8">
    <source>
        <dbReference type="ARBA" id="ARBA00047872"/>
    </source>
</evidence>
<dbReference type="GO" id="GO:0009090">
    <property type="term" value="P:homoserine biosynthetic process"/>
    <property type="evidence" value="ECO:0007669"/>
    <property type="project" value="TreeGrafter"/>
</dbReference>
<dbReference type="GO" id="GO:0004072">
    <property type="term" value="F:aspartate kinase activity"/>
    <property type="evidence" value="ECO:0007669"/>
    <property type="project" value="UniProtKB-EC"/>
</dbReference>
<dbReference type="Gene3D" id="1.20.120.1320">
    <property type="entry name" value="Aspartokinase, catalytic domain"/>
    <property type="match status" value="1"/>
</dbReference>
<proteinExistence type="inferred from homology"/>
<dbReference type="Pfam" id="PF00696">
    <property type="entry name" value="AA_kinase"/>
    <property type="match status" value="1"/>
</dbReference>
<evidence type="ECO:0000313" key="14">
    <source>
        <dbReference type="Proteomes" id="UP000295433"/>
    </source>
</evidence>
<dbReference type="InterPro" id="IPR001341">
    <property type="entry name" value="Asp_kinase"/>
</dbReference>
<comment type="caution">
    <text evidence="13">The sequence shown here is derived from an EMBL/GenBank/DDBJ whole genome shotgun (WGS) entry which is preliminary data.</text>
</comment>
<dbReference type="InterPro" id="IPR001048">
    <property type="entry name" value="Asp/Glu/Uridylate_kinase"/>
</dbReference>
<dbReference type="Proteomes" id="UP000295433">
    <property type="component" value="Unassembled WGS sequence"/>
</dbReference>
<organism evidence="13 14">
    <name type="scientific">Samsonia erythrinae</name>
    <dbReference type="NCBI Taxonomy" id="160434"/>
    <lineage>
        <taxon>Bacteria</taxon>
        <taxon>Pseudomonadati</taxon>
        <taxon>Pseudomonadota</taxon>
        <taxon>Gammaproteobacteria</taxon>
        <taxon>Enterobacterales</taxon>
        <taxon>Pectobacteriaceae</taxon>
        <taxon>Samsonia</taxon>
    </lineage>
</organism>
<dbReference type="GO" id="GO:0005524">
    <property type="term" value="F:ATP binding"/>
    <property type="evidence" value="ECO:0007669"/>
    <property type="project" value="UniProtKB-KW"/>
</dbReference>
<dbReference type="SUPFAM" id="SSF55021">
    <property type="entry name" value="ACT-like"/>
    <property type="match status" value="2"/>
</dbReference>
<dbReference type="PIRSF" id="PIRSF000726">
    <property type="entry name" value="Asp_kin"/>
    <property type="match status" value="1"/>
</dbReference>
<dbReference type="UniPathway" id="UPA00051">
    <property type="reaction ID" value="UER00462"/>
</dbReference>
<dbReference type="InterPro" id="IPR047962">
    <property type="entry name" value="LysC_ACT_2"/>
</dbReference>
<dbReference type="GO" id="GO:0009088">
    <property type="term" value="P:threonine biosynthetic process"/>
    <property type="evidence" value="ECO:0007669"/>
    <property type="project" value="UniProtKB-UniPathway"/>
</dbReference>
<dbReference type="InterPro" id="IPR042199">
    <property type="entry name" value="AsparK_Bifunc_asparK/hSer_DH"/>
</dbReference>
<evidence type="ECO:0000313" key="13">
    <source>
        <dbReference type="EMBL" id="TCV03687.1"/>
    </source>
</evidence>
<keyword evidence="7" id="KW-0457">Lysine biosynthesis</keyword>
<feature type="binding site" evidence="9">
    <location>
        <position position="128"/>
    </location>
    <ligand>
        <name>substrate</name>
    </ligand>
</feature>
<dbReference type="PROSITE" id="PS51671">
    <property type="entry name" value="ACT"/>
    <property type="match status" value="1"/>
</dbReference>
<dbReference type="PROSITE" id="PS00324">
    <property type="entry name" value="ASPARTOKINASE"/>
    <property type="match status" value="1"/>
</dbReference>
<protein>
    <recommendedName>
        <fullName evidence="10">Aspartokinase</fullName>
        <ecNumber evidence="10">2.7.2.4</ecNumber>
    </recommendedName>
</protein>
<dbReference type="InterPro" id="IPR002912">
    <property type="entry name" value="ACT_dom"/>
</dbReference>
<feature type="binding site" evidence="9">
    <location>
        <position position="241"/>
    </location>
    <ligand>
        <name>ATP</name>
        <dbReference type="ChEBI" id="CHEBI:30616"/>
    </ligand>
</feature>
<feature type="binding site" evidence="9">
    <location>
        <begin position="230"/>
        <end position="231"/>
    </location>
    <ligand>
        <name>ATP</name>
        <dbReference type="ChEBI" id="CHEBI:30616"/>
    </ligand>
</feature>
<dbReference type="AlphaFoldDB" id="A0A4R3VE84"/>
<dbReference type="Gene3D" id="3.40.1160.10">
    <property type="entry name" value="Acetylglutamate kinase-like"/>
    <property type="match status" value="1"/>
</dbReference>
<dbReference type="RefSeq" id="WP_132458397.1">
    <property type="nucleotide sequence ID" value="NZ_JAWIZJ010000013.1"/>
</dbReference>
<evidence type="ECO:0000256" key="11">
    <source>
        <dbReference type="RuleBase" id="RU004249"/>
    </source>
</evidence>
<dbReference type="Gene3D" id="3.30.70.260">
    <property type="match status" value="2"/>
</dbReference>
<dbReference type="EMBL" id="SMBY01000013">
    <property type="protein sequence ID" value="TCV03687.1"/>
    <property type="molecule type" value="Genomic_DNA"/>
</dbReference>
<dbReference type="SUPFAM" id="SSF53633">
    <property type="entry name" value="Carbamate kinase-like"/>
    <property type="match status" value="1"/>
</dbReference>
<evidence type="ECO:0000256" key="1">
    <source>
        <dbReference type="ARBA" id="ARBA00004766"/>
    </source>
</evidence>
<name>A0A4R3VE84_9GAMM</name>
<comment type="pathway">
    <text evidence="11">Amino-acid biosynthesis; L-threonine biosynthesis; L-threonine from L-aspartate: step 1/5.</text>
</comment>
<dbReference type="NCBIfam" id="TIGR00656">
    <property type="entry name" value="asp_kin_monofn"/>
    <property type="match status" value="1"/>
</dbReference>
<reference evidence="13 14" key="1">
    <citation type="submission" date="2019-03" db="EMBL/GenBank/DDBJ databases">
        <title>Genomic Encyclopedia of Type Strains, Phase IV (KMG-IV): sequencing the most valuable type-strain genomes for metagenomic binning, comparative biology and taxonomic classification.</title>
        <authorList>
            <person name="Goeker M."/>
        </authorList>
    </citation>
    <scope>NUCLEOTIDE SEQUENCE [LARGE SCALE GENOMIC DNA]</scope>
    <source>
        <strain evidence="13 14">DSM 16730</strain>
    </source>
</reference>
<evidence type="ECO:0000256" key="9">
    <source>
        <dbReference type="PIRSR" id="PIRSR000726-1"/>
    </source>
</evidence>
<dbReference type="PANTHER" id="PTHR21499">
    <property type="entry name" value="ASPARTATE KINASE"/>
    <property type="match status" value="1"/>
</dbReference>
<dbReference type="OrthoDB" id="9799110at2"/>
<evidence type="ECO:0000256" key="2">
    <source>
        <dbReference type="ARBA" id="ARBA00010122"/>
    </source>
</evidence>
<dbReference type="InterPro" id="IPR054352">
    <property type="entry name" value="ACT_Aspartokinase"/>
</dbReference>
<keyword evidence="5 10" id="KW-0418">Kinase</keyword>
<evidence type="ECO:0000259" key="12">
    <source>
        <dbReference type="PROSITE" id="PS51671"/>
    </source>
</evidence>
<dbReference type="GO" id="GO:0009089">
    <property type="term" value="P:lysine biosynthetic process via diaminopimelate"/>
    <property type="evidence" value="ECO:0007669"/>
    <property type="project" value="UniProtKB-UniPathway"/>
</dbReference>
<dbReference type="NCBIfam" id="NF006570">
    <property type="entry name" value="PRK09084.1"/>
    <property type="match status" value="1"/>
</dbReference>
<keyword evidence="11" id="KW-0028">Amino-acid biosynthesis</keyword>
<dbReference type="GO" id="GO:0005829">
    <property type="term" value="C:cytosol"/>
    <property type="evidence" value="ECO:0007669"/>
    <property type="project" value="TreeGrafter"/>
</dbReference>
<comment type="pathway">
    <text evidence="1 11">Amino-acid biosynthesis; L-lysine biosynthesis via DAP pathway; (S)-tetrahydrodipicolinate from L-aspartate: step 1/4.</text>
</comment>
<feature type="binding site" evidence="9">
    <location>
        <position position="54"/>
    </location>
    <ligand>
        <name>substrate</name>
    </ligand>
</feature>
<dbReference type="EC" id="2.7.2.4" evidence="10"/>
<comment type="pathway">
    <text evidence="11">Amino-acid biosynthesis; L-methionine biosynthesis via de novo pathway; L-homoserine from L-aspartate: step 1/3.</text>
</comment>
<dbReference type="InterPro" id="IPR036393">
    <property type="entry name" value="AceGlu_kinase-like_sf"/>
</dbReference>
<evidence type="ECO:0000256" key="7">
    <source>
        <dbReference type="ARBA" id="ARBA00023154"/>
    </source>
</evidence>
<sequence>MSATEVSASANAIVIAKFGGTSVADFDAMNRSADVVLSNPNVRVVVLSASAGITNLLVALAEGLPAEVRAEHLAKIRQIQYAIIDKLTTQSVVRDEIDRMLDSITTLSEAAALATSNALTDELVSHGELMSTLLFVEILRQRDVVAEWFDVRKIMRTDDHFGRAQPDCAALGELTRSQLQPRLAQGRVITQGFIGSEAKGRTTTLGRGGSDYTAALLGEALGASRIDIWTDVPGIYTTDPRVVPTAKRIDQILFEEAAEMATFGAKVLHPATLLPAVRSDIPVFVGSSKDPAAGGTLVCNKTENPPLFRALALRRKQTLLTLHSLNMLHARGFLAEVFSILARHNISVDLITTSEVNVALTLDTTGSTSTGGNLLSSALLTELSSLCRVEVEENLSLVALIGNKLSQACGVGKEVFGVMDPFSIRLICYGASSNNLCFLVPSADAERVVQTLHRSLFE</sequence>
<dbReference type="Pfam" id="PF22468">
    <property type="entry name" value="ACT_9"/>
    <property type="match status" value="1"/>
</dbReference>
<accession>A0A4R3VE84</accession>
<keyword evidence="4 9" id="KW-0547">Nucleotide-binding</keyword>
<dbReference type="NCBIfam" id="TIGR00657">
    <property type="entry name" value="asp_kinases"/>
    <property type="match status" value="1"/>
</dbReference>
<evidence type="ECO:0000256" key="6">
    <source>
        <dbReference type="ARBA" id="ARBA00022840"/>
    </source>
</evidence>
<evidence type="ECO:0000256" key="10">
    <source>
        <dbReference type="RuleBase" id="RU003448"/>
    </source>
</evidence>
<keyword evidence="6 9" id="KW-0067">ATP-binding</keyword>
<keyword evidence="3 10" id="KW-0808">Transferase</keyword>